<accession>A0A8H4ASX8</accession>
<evidence type="ECO:0000256" key="1">
    <source>
        <dbReference type="SAM" id="MobiDB-lite"/>
    </source>
</evidence>
<keyword evidence="3" id="KW-1185">Reference proteome</keyword>
<sequence>MGKQLHPSQQQMSYQTWQPTNYASTNASIDFGKTTPSQTNNQFISYGPTQQLSWQQPPNVAMYNPWNNHQQQMSGPIDIQIHG</sequence>
<gene>
    <name evidence="2" type="ORF">F8M41_012574</name>
</gene>
<dbReference type="AlphaFoldDB" id="A0A8H4ASX8"/>
<evidence type="ECO:0000313" key="2">
    <source>
        <dbReference type="EMBL" id="KAF0529892.1"/>
    </source>
</evidence>
<protein>
    <submittedName>
        <fullName evidence="2">Uncharacterized protein</fullName>
    </submittedName>
</protein>
<feature type="region of interest" description="Disordered" evidence="1">
    <location>
        <begin position="25"/>
        <end position="44"/>
    </location>
</feature>
<dbReference type="OrthoDB" id="2431696at2759"/>
<dbReference type="EMBL" id="WTPW01000256">
    <property type="protein sequence ID" value="KAF0529892.1"/>
    <property type="molecule type" value="Genomic_DNA"/>
</dbReference>
<proteinExistence type="predicted"/>
<evidence type="ECO:0000313" key="3">
    <source>
        <dbReference type="Proteomes" id="UP000439903"/>
    </source>
</evidence>
<name>A0A8H4ASX8_GIGMA</name>
<dbReference type="Proteomes" id="UP000439903">
    <property type="component" value="Unassembled WGS sequence"/>
</dbReference>
<reference evidence="2 3" key="1">
    <citation type="journal article" date="2019" name="Environ. Microbiol.">
        <title>At the nexus of three kingdoms: the genome of the mycorrhizal fungus Gigaspora margarita provides insights into plant, endobacterial and fungal interactions.</title>
        <authorList>
            <person name="Venice F."/>
            <person name="Ghignone S."/>
            <person name="Salvioli di Fossalunga A."/>
            <person name="Amselem J."/>
            <person name="Novero M."/>
            <person name="Xianan X."/>
            <person name="Sedzielewska Toro K."/>
            <person name="Morin E."/>
            <person name="Lipzen A."/>
            <person name="Grigoriev I.V."/>
            <person name="Henrissat B."/>
            <person name="Martin F.M."/>
            <person name="Bonfante P."/>
        </authorList>
    </citation>
    <scope>NUCLEOTIDE SEQUENCE [LARGE SCALE GENOMIC DNA]</scope>
    <source>
        <strain evidence="2 3">BEG34</strain>
    </source>
</reference>
<comment type="caution">
    <text evidence="2">The sequence shown here is derived from an EMBL/GenBank/DDBJ whole genome shotgun (WGS) entry which is preliminary data.</text>
</comment>
<organism evidence="2 3">
    <name type="scientific">Gigaspora margarita</name>
    <dbReference type="NCBI Taxonomy" id="4874"/>
    <lineage>
        <taxon>Eukaryota</taxon>
        <taxon>Fungi</taxon>
        <taxon>Fungi incertae sedis</taxon>
        <taxon>Mucoromycota</taxon>
        <taxon>Glomeromycotina</taxon>
        <taxon>Glomeromycetes</taxon>
        <taxon>Diversisporales</taxon>
        <taxon>Gigasporaceae</taxon>
        <taxon>Gigaspora</taxon>
    </lineage>
</organism>